<dbReference type="InterPro" id="IPR036638">
    <property type="entry name" value="HLH_DNA-bd_sf"/>
</dbReference>
<sequence>MAELAAGLVGAAATISVASLTTARNTEDFRENLQSGDINEIQEREFTATRQEAVQSETEYHESIENYKTVSWLNPVKKVKQKVEVRRKKRLTRHYNYSLRSLNEFMRSGSDISSIAAFSGSPPGSNLAAENIRDWAYHVAGESDDSDRAPSESKSSLLEPEDDRAHINEKIHELATLMPECEEADDAKESNDGAAVERNQGVVLRKSAEYIRGQGVTNTAADTSTSSSARKARSRELEEQVQGFRGSSGSASPPLLKHSLGSISSSASSAVNPSDDDEGPGIGILAPKSGEMKRVMRSKYFNF</sequence>
<protein>
    <submittedName>
        <fullName evidence="2">Uncharacterized protein</fullName>
    </submittedName>
</protein>
<proteinExistence type="predicted"/>
<accession>A0AAD7NX88</accession>
<dbReference type="Gene3D" id="4.10.280.10">
    <property type="entry name" value="Helix-loop-helix DNA-binding domain"/>
    <property type="match status" value="1"/>
</dbReference>
<keyword evidence="3" id="KW-1185">Reference proteome</keyword>
<feature type="compositionally biased region" description="Low complexity" evidence="1">
    <location>
        <begin position="259"/>
        <end position="273"/>
    </location>
</feature>
<feature type="region of interest" description="Disordered" evidence="1">
    <location>
        <begin position="141"/>
        <end position="165"/>
    </location>
</feature>
<evidence type="ECO:0000313" key="2">
    <source>
        <dbReference type="EMBL" id="KAJ7778997.1"/>
    </source>
</evidence>
<name>A0AAD7NX88_9AGAR</name>
<dbReference type="EMBL" id="JARKIB010000006">
    <property type="protein sequence ID" value="KAJ7778997.1"/>
    <property type="molecule type" value="Genomic_DNA"/>
</dbReference>
<dbReference type="Proteomes" id="UP001215598">
    <property type="component" value="Unassembled WGS sequence"/>
</dbReference>
<evidence type="ECO:0000256" key="1">
    <source>
        <dbReference type="SAM" id="MobiDB-lite"/>
    </source>
</evidence>
<gene>
    <name evidence="2" type="ORF">B0H16DRAFT_1878614</name>
</gene>
<reference evidence="2" key="1">
    <citation type="submission" date="2023-03" db="EMBL/GenBank/DDBJ databases">
        <title>Massive genome expansion in bonnet fungi (Mycena s.s.) driven by repeated elements and novel gene families across ecological guilds.</title>
        <authorList>
            <consortium name="Lawrence Berkeley National Laboratory"/>
            <person name="Harder C.B."/>
            <person name="Miyauchi S."/>
            <person name="Viragh M."/>
            <person name="Kuo A."/>
            <person name="Thoen E."/>
            <person name="Andreopoulos B."/>
            <person name="Lu D."/>
            <person name="Skrede I."/>
            <person name="Drula E."/>
            <person name="Henrissat B."/>
            <person name="Morin E."/>
            <person name="Kohler A."/>
            <person name="Barry K."/>
            <person name="LaButti K."/>
            <person name="Morin E."/>
            <person name="Salamov A."/>
            <person name="Lipzen A."/>
            <person name="Mereny Z."/>
            <person name="Hegedus B."/>
            <person name="Baldrian P."/>
            <person name="Stursova M."/>
            <person name="Weitz H."/>
            <person name="Taylor A."/>
            <person name="Grigoriev I.V."/>
            <person name="Nagy L.G."/>
            <person name="Martin F."/>
            <person name="Kauserud H."/>
        </authorList>
    </citation>
    <scope>NUCLEOTIDE SEQUENCE</scope>
    <source>
        <strain evidence="2">CBHHK182m</strain>
    </source>
</reference>
<feature type="region of interest" description="Disordered" evidence="1">
    <location>
        <begin position="215"/>
        <end position="286"/>
    </location>
</feature>
<evidence type="ECO:0000313" key="3">
    <source>
        <dbReference type="Proteomes" id="UP001215598"/>
    </source>
</evidence>
<dbReference type="AlphaFoldDB" id="A0AAD7NX88"/>
<dbReference type="GO" id="GO:0046983">
    <property type="term" value="F:protein dimerization activity"/>
    <property type="evidence" value="ECO:0007669"/>
    <property type="project" value="InterPro"/>
</dbReference>
<organism evidence="2 3">
    <name type="scientific">Mycena metata</name>
    <dbReference type="NCBI Taxonomy" id="1033252"/>
    <lineage>
        <taxon>Eukaryota</taxon>
        <taxon>Fungi</taxon>
        <taxon>Dikarya</taxon>
        <taxon>Basidiomycota</taxon>
        <taxon>Agaricomycotina</taxon>
        <taxon>Agaricomycetes</taxon>
        <taxon>Agaricomycetidae</taxon>
        <taxon>Agaricales</taxon>
        <taxon>Marasmiineae</taxon>
        <taxon>Mycenaceae</taxon>
        <taxon>Mycena</taxon>
    </lineage>
</organism>
<comment type="caution">
    <text evidence="2">The sequence shown here is derived from an EMBL/GenBank/DDBJ whole genome shotgun (WGS) entry which is preliminary data.</text>
</comment>
<feature type="compositionally biased region" description="Low complexity" evidence="1">
    <location>
        <begin position="217"/>
        <end position="229"/>
    </location>
</feature>